<keyword evidence="3" id="KW-1185">Reference proteome</keyword>
<sequence length="86" mass="9595">MARDSMQPWLDRLSDAELDATGASPRSDFGWREWDGQDSAAGSRSHGYSSNQDNPAMQVNPALQVQSDPSEEDMFDDEFDFTVASY</sequence>
<dbReference type="EMBL" id="JABBJJ010000108">
    <property type="protein sequence ID" value="NMO17717.1"/>
    <property type="molecule type" value="Genomic_DNA"/>
</dbReference>
<evidence type="ECO:0000313" key="2">
    <source>
        <dbReference type="EMBL" id="NMO17717.1"/>
    </source>
</evidence>
<feature type="region of interest" description="Disordered" evidence="1">
    <location>
        <begin position="15"/>
        <end position="86"/>
    </location>
</feature>
<feature type="compositionally biased region" description="Polar residues" evidence="1">
    <location>
        <begin position="40"/>
        <end position="68"/>
    </location>
</feature>
<reference evidence="2 3" key="1">
    <citation type="submission" date="2020-04" db="EMBL/GenBank/DDBJ databases">
        <title>Draft genome of Pyxidicoccus fallax type strain.</title>
        <authorList>
            <person name="Whitworth D.E."/>
        </authorList>
    </citation>
    <scope>NUCLEOTIDE SEQUENCE [LARGE SCALE GENOMIC DNA]</scope>
    <source>
        <strain evidence="2 3">DSM 14698</strain>
    </source>
</reference>
<organism evidence="2 3">
    <name type="scientific">Pyxidicoccus fallax</name>
    <dbReference type="NCBI Taxonomy" id="394095"/>
    <lineage>
        <taxon>Bacteria</taxon>
        <taxon>Pseudomonadati</taxon>
        <taxon>Myxococcota</taxon>
        <taxon>Myxococcia</taxon>
        <taxon>Myxococcales</taxon>
        <taxon>Cystobacterineae</taxon>
        <taxon>Myxococcaceae</taxon>
        <taxon>Pyxidicoccus</taxon>
    </lineage>
</organism>
<dbReference type="Proteomes" id="UP000518300">
    <property type="component" value="Unassembled WGS sequence"/>
</dbReference>
<feature type="compositionally biased region" description="Acidic residues" evidence="1">
    <location>
        <begin position="69"/>
        <end position="80"/>
    </location>
</feature>
<dbReference type="AlphaFoldDB" id="A0A848LJ04"/>
<protein>
    <submittedName>
        <fullName evidence="2">Uncharacterized protein</fullName>
    </submittedName>
</protein>
<evidence type="ECO:0000256" key="1">
    <source>
        <dbReference type="SAM" id="MobiDB-lite"/>
    </source>
</evidence>
<name>A0A848LJ04_9BACT</name>
<comment type="caution">
    <text evidence="2">The sequence shown here is derived from an EMBL/GenBank/DDBJ whole genome shotgun (WGS) entry which is preliminary data.</text>
</comment>
<accession>A0A848LJ04</accession>
<gene>
    <name evidence="2" type="ORF">HG543_23080</name>
</gene>
<evidence type="ECO:0000313" key="3">
    <source>
        <dbReference type="Proteomes" id="UP000518300"/>
    </source>
</evidence>
<dbReference type="RefSeq" id="WP_169346997.1">
    <property type="nucleotide sequence ID" value="NZ_JABBJJ010000108.1"/>
</dbReference>
<proteinExistence type="predicted"/>